<dbReference type="Proteomes" id="UP000465220">
    <property type="component" value="Unassembled WGS sequence"/>
</dbReference>
<accession>A0ABQ1AFV7</accession>
<reference evidence="1 2" key="1">
    <citation type="submission" date="2020-01" db="EMBL/GenBank/DDBJ databases">
        <title>Draft genome sequence of Aspergillus lentulus IFM 60648.</title>
        <authorList>
            <person name="Takahashi H."/>
            <person name="Yaguchi T."/>
        </authorList>
    </citation>
    <scope>NUCLEOTIDE SEQUENCE [LARGE SCALE GENOMIC DNA]</scope>
    <source>
        <strain evidence="1 2">IFM 60648</strain>
    </source>
</reference>
<proteinExistence type="predicted"/>
<keyword evidence="2" id="KW-1185">Reference proteome</keyword>
<sequence length="156" mass="16784">MSAPLQTSRSPFALLLFKIYQKLTTTAGEYLVRTLSGGTSGTAPRSGFTVPEVTDYEVQSAMNSPFGISGHNQRLGGWCPQLPPTFSDYAALSYDDPAATREQRSMAKVSQPLFHSGIGGSESFFAGYDSISSEVQAIDSGLSSPSLHRGWQNLPR</sequence>
<protein>
    <submittedName>
        <fullName evidence="1">Uncharacterized protein</fullName>
    </submittedName>
</protein>
<name>A0ABQ1AFV7_ASPLE</name>
<dbReference type="EMBL" id="BLKI01000033">
    <property type="protein sequence ID" value="GFF81124.1"/>
    <property type="molecule type" value="Genomic_DNA"/>
</dbReference>
<organism evidence="1 2">
    <name type="scientific">Aspergillus lentulus</name>
    <dbReference type="NCBI Taxonomy" id="293939"/>
    <lineage>
        <taxon>Eukaryota</taxon>
        <taxon>Fungi</taxon>
        <taxon>Dikarya</taxon>
        <taxon>Ascomycota</taxon>
        <taxon>Pezizomycotina</taxon>
        <taxon>Eurotiomycetes</taxon>
        <taxon>Eurotiomycetidae</taxon>
        <taxon>Eurotiales</taxon>
        <taxon>Aspergillaceae</taxon>
        <taxon>Aspergillus</taxon>
        <taxon>Aspergillus subgen. Fumigati</taxon>
    </lineage>
</organism>
<evidence type="ECO:0000313" key="2">
    <source>
        <dbReference type="Proteomes" id="UP000465220"/>
    </source>
</evidence>
<gene>
    <name evidence="1" type="ORF">IFM60648_05925</name>
</gene>
<comment type="caution">
    <text evidence="1">The sequence shown here is derived from an EMBL/GenBank/DDBJ whole genome shotgun (WGS) entry which is preliminary data.</text>
</comment>
<evidence type="ECO:0000313" key="1">
    <source>
        <dbReference type="EMBL" id="GFF81124.1"/>
    </source>
</evidence>